<dbReference type="Proteomes" id="UP001596203">
    <property type="component" value="Unassembled WGS sequence"/>
</dbReference>
<proteinExistence type="predicted"/>
<dbReference type="RefSeq" id="WP_377434576.1">
    <property type="nucleotide sequence ID" value="NZ_JBHSPR010000121.1"/>
</dbReference>
<comment type="caution">
    <text evidence="2">The sequence shown here is derived from an EMBL/GenBank/DDBJ whole genome shotgun (WGS) entry which is preliminary data.</text>
</comment>
<accession>A0ABW1KT70</accession>
<name>A0ABW1KT70_9ACTN</name>
<feature type="domain" description="GTPase HflX N-terminal" evidence="1">
    <location>
        <begin position="75"/>
        <end position="124"/>
    </location>
</feature>
<evidence type="ECO:0000313" key="3">
    <source>
        <dbReference type="Proteomes" id="UP001596203"/>
    </source>
</evidence>
<evidence type="ECO:0000259" key="1">
    <source>
        <dbReference type="Pfam" id="PF13167"/>
    </source>
</evidence>
<organism evidence="2 3">
    <name type="scientific">Plantactinospora solaniradicis</name>
    <dbReference type="NCBI Taxonomy" id="1723736"/>
    <lineage>
        <taxon>Bacteria</taxon>
        <taxon>Bacillati</taxon>
        <taxon>Actinomycetota</taxon>
        <taxon>Actinomycetes</taxon>
        <taxon>Micromonosporales</taxon>
        <taxon>Micromonosporaceae</taxon>
        <taxon>Plantactinospora</taxon>
    </lineage>
</organism>
<dbReference type="EMBL" id="JBHSPR010000121">
    <property type="protein sequence ID" value="MFC6023788.1"/>
    <property type="molecule type" value="Genomic_DNA"/>
</dbReference>
<keyword evidence="3" id="KW-1185">Reference proteome</keyword>
<evidence type="ECO:0000313" key="2">
    <source>
        <dbReference type="EMBL" id="MFC6023788.1"/>
    </source>
</evidence>
<protein>
    <recommendedName>
        <fullName evidence="1">GTPase HflX N-terminal domain-containing protein</fullName>
    </recommendedName>
</protein>
<dbReference type="InterPro" id="IPR025121">
    <property type="entry name" value="GTPase_HflX_N"/>
</dbReference>
<reference evidence="3" key="1">
    <citation type="journal article" date="2019" name="Int. J. Syst. Evol. Microbiol.">
        <title>The Global Catalogue of Microorganisms (GCM) 10K type strain sequencing project: providing services to taxonomists for standard genome sequencing and annotation.</title>
        <authorList>
            <consortium name="The Broad Institute Genomics Platform"/>
            <consortium name="The Broad Institute Genome Sequencing Center for Infectious Disease"/>
            <person name="Wu L."/>
            <person name="Ma J."/>
        </authorList>
    </citation>
    <scope>NUCLEOTIDE SEQUENCE [LARGE SCALE GENOMIC DNA]</scope>
    <source>
        <strain evidence="3">ZS-35-S2</strain>
    </source>
</reference>
<dbReference type="Pfam" id="PF13167">
    <property type="entry name" value="GTP-bdg_N"/>
    <property type="match status" value="1"/>
</dbReference>
<sequence>MKQYRNLGDPLDGADVILVGLFSAKEKQYKIRLDELAGLAEARGGRVVGRYVQRRGVSDRWRERPGGAARMSRPFSRRTLLTHGKVREIAEACRKADIDAVVFVNTLTHVQRTVLANILGCLVFSGDDLAAGGTG</sequence>
<gene>
    <name evidence="2" type="ORF">ACFP2T_47505</name>
</gene>